<dbReference type="Pfam" id="PF07690">
    <property type="entry name" value="MFS_1"/>
    <property type="match status" value="1"/>
</dbReference>
<gene>
    <name evidence="7" type="ORF">A3K89_13385</name>
</gene>
<feature type="transmembrane region" description="Helical" evidence="5">
    <location>
        <begin position="163"/>
        <end position="182"/>
    </location>
</feature>
<evidence type="ECO:0000256" key="5">
    <source>
        <dbReference type="SAM" id="Phobius"/>
    </source>
</evidence>
<feature type="transmembrane region" description="Helical" evidence="5">
    <location>
        <begin position="376"/>
        <end position="395"/>
    </location>
</feature>
<evidence type="ECO:0000256" key="1">
    <source>
        <dbReference type="ARBA" id="ARBA00004651"/>
    </source>
</evidence>
<feature type="transmembrane region" description="Helical" evidence="5">
    <location>
        <begin position="74"/>
        <end position="96"/>
    </location>
</feature>
<dbReference type="EMBL" id="LVHI01000040">
    <property type="protein sequence ID" value="OAK51202.1"/>
    <property type="molecule type" value="Genomic_DNA"/>
</dbReference>
<feature type="domain" description="Major facilitator superfamily (MFS) profile" evidence="6">
    <location>
        <begin position="8"/>
        <end position="424"/>
    </location>
</feature>
<dbReference type="RefSeq" id="WP_068431804.1">
    <property type="nucleotide sequence ID" value="NZ_LVHI01000040.1"/>
</dbReference>
<evidence type="ECO:0000256" key="2">
    <source>
        <dbReference type="ARBA" id="ARBA00022692"/>
    </source>
</evidence>
<name>A0A177Y6S3_9NOCA</name>
<accession>A0A177Y6S3</accession>
<comment type="subcellular location">
    <subcellularLocation>
        <location evidence="1">Cell membrane</location>
        <topology evidence="1">Multi-pass membrane protein</topology>
    </subcellularLocation>
</comment>
<keyword evidence="8" id="KW-1185">Reference proteome</keyword>
<keyword evidence="4 5" id="KW-0472">Membrane</keyword>
<feature type="transmembrane region" description="Helical" evidence="5">
    <location>
        <begin position="42"/>
        <end position="62"/>
    </location>
</feature>
<dbReference type="PANTHER" id="PTHR23508:SF10">
    <property type="entry name" value="CARBOXYLIC ACID TRANSPORTER PROTEIN HOMOLOG"/>
    <property type="match status" value="1"/>
</dbReference>
<dbReference type="PROSITE" id="PS00217">
    <property type="entry name" value="SUGAR_TRANSPORT_2"/>
    <property type="match status" value="1"/>
</dbReference>
<evidence type="ECO:0000256" key="4">
    <source>
        <dbReference type="ARBA" id="ARBA00023136"/>
    </source>
</evidence>
<protein>
    <recommendedName>
        <fullName evidence="6">Major facilitator superfamily (MFS) profile domain-containing protein</fullName>
    </recommendedName>
</protein>
<evidence type="ECO:0000313" key="8">
    <source>
        <dbReference type="Proteomes" id="UP000077519"/>
    </source>
</evidence>
<dbReference type="InterPro" id="IPR011701">
    <property type="entry name" value="MFS"/>
</dbReference>
<dbReference type="SUPFAM" id="SSF103473">
    <property type="entry name" value="MFS general substrate transporter"/>
    <property type="match status" value="1"/>
</dbReference>
<feature type="transmembrane region" description="Helical" evidence="5">
    <location>
        <begin position="401"/>
        <end position="420"/>
    </location>
</feature>
<dbReference type="Proteomes" id="UP000077519">
    <property type="component" value="Unassembled WGS sequence"/>
</dbReference>
<keyword evidence="3 5" id="KW-1133">Transmembrane helix</keyword>
<comment type="caution">
    <text evidence="7">The sequence shown here is derived from an EMBL/GenBank/DDBJ whole genome shotgun (WGS) entry which is preliminary data.</text>
</comment>
<dbReference type="GO" id="GO:0046943">
    <property type="term" value="F:carboxylic acid transmembrane transporter activity"/>
    <property type="evidence" value="ECO:0007669"/>
    <property type="project" value="TreeGrafter"/>
</dbReference>
<feature type="transmembrane region" description="Helical" evidence="5">
    <location>
        <begin position="314"/>
        <end position="335"/>
    </location>
</feature>
<dbReference type="InterPro" id="IPR020846">
    <property type="entry name" value="MFS_dom"/>
</dbReference>
<dbReference type="Gene3D" id="1.20.1250.20">
    <property type="entry name" value="MFS general substrate transporter like domains"/>
    <property type="match status" value="1"/>
</dbReference>
<dbReference type="AlphaFoldDB" id="A0A177Y6S3"/>
<organism evidence="7 8">
    <name type="scientific">Rhodococcoides kyotonense</name>
    <dbReference type="NCBI Taxonomy" id="398843"/>
    <lineage>
        <taxon>Bacteria</taxon>
        <taxon>Bacillati</taxon>
        <taxon>Actinomycetota</taxon>
        <taxon>Actinomycetes</taxon>
        <taxon>Mycobacteriales</taxon>
        <taxon>Nocardiaceae</taxon>
        <taxon>Rhodococcoides</taxon>
    </lineage>
</organism>
<dbReference type="PANTHER" id="PTHR23508">
    <property type="entry name" value="CARBOXYLIC ACID TRANSPORTER PROTEIN HOMOLOG"/>
    <property type="match status" value="1"/>
</dbReference>
<feature type="transmembrane region" description="Helical" evidence="5">
    <location>
        <begin position="131"/>
        <end position="157"/>
    </location>
</feature>
<evidence type="ECO:0000313" key="7">
    <source>
        <dbReference type="EMBL" id="OAK51202.1"/>
    </source>
</evidence>
<dbReference type="InterPro" id="IPR005829">
    <property type="entry name" value="Sugar_transporter_CS"/>
</dbReference>
<keyword evidence="2 5" id="KW-0812">Transmembrane</keyword>
<evidence type="ECO:0000256" key="3">
    <source>
        <dbReference type="ARBA" id="ARBA00022989"/>
    </source>
</evidence>
<dbReference type="InterPro" id="IPR036259">
    <property type="entry name" value="MFS_trans_sf"/>
</dbReference>
<feature type="transmembrane region" description="Helical" evidence="5">
    <location>
        <begin position="247"/>
        <end position="264"/>
    </location>
</feature>
<feature type="transmembrane region" description="Helical" evidence="5">
    <location>
        <begin position="284"/>
        <end position="302"/>
    </location>
</feature>
<proteinExistence type="predicted"/>
<feature type="transmembrane region" description="Helical" evidence="5">
    <location>
        <begin position="7"/>
        <end position="30"/>
    </location>
</feature>
<feature type="transmembrane region" description="Helical" evidence="5">
    <location>
        <begin position="341"/>
        <end position="364"/>
    </location>
</feature>
<feature type="transmembrane region" description="Helical" evidence="5">
    <location>
        <begin position="102"/>
        <end position="119"/>
    </location>
</feature>
<dbReference type="PROSITE" id="PS50850">
    <property type="entry name" value="MFS"/>
    <property type="match status" value="1"/>
</dbReference>
<dbReference type="GO" id="GO:0005886">
    <property type="term" value="C:plasma membrane"/>
    <property type="evidence" value="ECO:0007669"/>
    <property type="project" value="UniProtKB-SubCell"/>
</dbReference>
<dbReference type="PROSITE" id="PS00216">
    <property type="entry name" value="SUGAR_TRANSPORT_1"/>
    <property type="match status" value="1"/>
</dbReference>
<evidence type="ECO:0000259" key="6">
    <source>
        <dbReference type="PROSITE" id="PS50850"/>
    </source>
</evidence>
<reference evidence="7 8" key="1">
    <citation type="submission" date="2016-03" db="EMBL/GenBank/DDBJ databases">
        <title>Genome sequence of Rhodococcus kyotonensis KB10.</title>
        <authorList>
            <person name="Jeong H."/>
            <person name="Hong C.E."/>
            <person name="Jo S.H."/>
            <person name="Park J.M."/>
        </authorList>
    </citation>
    <scope>NUCLEOTIDE SEQUENCE [LARGE SCALE GENOMIC DNA]</scope>
    <source>
        <strain evidence="7 8">KB10</strain>
    </source>
</reference>
<sequence>MTPYQIGIVMICSLVNLLDGYDLFIMGYALPNLPDGYASASAKGYLISAALIGIGAGAFFLARLADVYGRRPTLIGALILNTSGLLVSSLAPNYAVLVTSRFFTGMAIGVLGAISMVIAQELSPPSRRSLSVGVVLFGYPLGTFVAGLVGSAVIEAAGGWKGLFWVGLALSAIITVVVVAFIPETVSYLRGLPGDDAHRAADTLAARINLEEGDRAPSESADVSDRVPAGNDATGVKLLGRELRTTTLLLWVGYGFCTAAFYFIGSWTPQLITDATGQASNGALVGIILSIGTMIGAILYGLAGLRRPSAQISWISMLLGSAALIGFALTLRGAFALTMALLLGLFVFVSLTAFTAIATTVYPIRARARGFGTMLGVARVGSILSPILGGYAIGFMSPQELYLAVLVPLSIAGVCSYGLLRVTRARTASAPAPSQLPQNDSV</sequence>